<evidence type="ECO:0000313" key="13">
    <source>
        <dbReference type="EMBL" id="KFO21174.1"/>
    </source>
</evidence>
<keyword evidence="6" id="KW-0175">Coiled coil</keyword>
<keyword evidence="8" id="KW-0206">Cytoskeleton</keyword>
<dbReference type="GO" id="GO:0044782">
    <property type="term" value="P:cilium organization"/>
    <property type="evidence" value="ECO:0007669"/>
    <property type="project" value="TreeGrafter"/>
</dbReference>
<dbReference type="GO" id="GO:0005814">
    <property type="term" value="C:centriole"/>
    <property type="evidence" value="ECO:0007669"/>
    <property type="project" value="UniProtKB-SubCell"/>
</dbReference>
<evidence type="ECO:0000256" key="1">
    <source>
        <dbReference type="ARBA" id="ARBA00004114"/>
    </source>
</evidence>
<dbReference type="GO" id="GO:0036064">
    <property type="term" value="C:ciliary basal body"/>
    <property type="evidence" value="ECO:0007669"/>
    <property type="project" value="TreeGrafter"/>
</dbReference>
<protein>
    <recommendedName>
        <fullName evidence="11">Protein FAM161A</fullName>
    </recommendedName>
</protein>
<dbReference type="GO" id="GO:0032391">
    <property type="term" value="C:photoreceptor connecting cilium"/>
    <property type="evidence" value="ECO:0007669"/>
    <property type="project" value="TreeGrafter"/>
</dbReference>
<comment type="subcellular location">
    <subcellularLocation>
        <location evidence="2">Cytoplasm</location>
        <location evidence="2">Cytoskeleton</location>
        <location evidence="2">Cilium basal body</location>
    </subcellularLocation>
    <subcellularLocation>
        <location evidence="1">Cytoplasm</location>
        <location evidence="1">Cytoskeleton</location>
        <location evidence="1">Microtubule organizing center</location>
        <location evidence="1">Centrosome</location>
        <location evidence="1">Centriole</location>
    </subcellularLocation>
</comment>
<dbReference type="InterPro" id="IPR051655">
    <property type="entry name" value="FAM161"/>
</dbReference>
<evidence type="ECO:0000256" key="6">
    <source>
        <dbReference type="ARBA" id="ARBA00023054"/>
    </source>
</evidence>
<sequence length="597" mass="69423">MAKLEKMYQNKLNLKEVQPITIREYVPSNSSSSVSENNSCRPVTLMTSLSEPDLGQSSSLYTSSEEELPNLEKEHPRKNKMMSYAKELISNMWTNFCVDDYIQSEDTDFQVAEKTRKKPKEWVPTITIPVPFQMMIREQKKKEAMKSKSDIRIVHKVLKSKEDSECKKKFRANPVPMSVLLPLYHELVKQNEEQRRARKEKSKETLLASQKPFTFIAREEQKQAAREKQLRDLYKSKKKTYQFKARPIPRSVYSSAISDKLKEEELLRNIRTQLRAQQLLQNSSPLPYKPGHKHARNPKAPEQTGKLRNKHKARSQTPDVENLPEGCKKHFSKHKHPKLSTVHRPLNVCASSSKSERENILADEENLKETCCPCLSPRHKPPVRSASAKPTSCRCRPAVPTVSSRGREQAVRRSLEEKKMLEEERNRILTKQKQRIKELQKLLTTRAKAYDPHQSLAQMSKSKVKYLRKSEKERMREYRRELEEREEKLKMRPLLFERVSQENARMAAEKHYSNKLKALGISDEFVSKKGKSGKVFEYLSNQEMKSFTEDKESLNEEEKVEERENGEENYFIDSNSQDSCKDKGEDDAASGEVSAEE</sequence>
<feature type="region of interest" description="Disordered" evidence="12">
    <location>
        <begin position="546"/>
        <end position="597"/>
    </location>
</feature>
<feature type="compositionally biased region" description="Low complexity" evidence="12">
    <location>
        <begin position="54"/>
        <end position="63"/>
    </location>
</feature>
<dbReference type="InterPro" id="IPR019579">
    <property type="entry name" value="FAM161A/B"/>
</dbReference>
<dbReference type="EMBL" id="KN124472">
    <property type="protein sequence ID" value="KFO21174.1"/>
    <property type="molecule type" value="Genomic_DNA"/>
</dbReference>
<feature type="region of interest" description="Disordered" evidence="12">
    <location>
        <begin position="47"/>
        <end position="74"/>
    </location>
</feature>
<keyword evidence="9" id="KW-0966">Cell projection</keyword>
<dbReference type="eggNOG" id="ENOG502QRC3">
    <property type="taxonomic scope" value="Eukaryota"/>
</dbReference>
<evidence type="ECO:0000256" key="2">
    <source>
        <dbReference type="ARBA" id="ARBA00004120"/>
    </source>
</evidence>
<gene>
    <name evidence="13" type="ORF">H920_17527</name>
</gene>
<evidence type="ECO:0000256" key="5">
    <source>
        <dbReference type="ARBA" id="ARBA00022794"/>
    </source>
</evidence>
<evidence type="ECO:0000256" key="4">
    <source>
        <dbReference type="ARBA" id="ARBA00022490"/>
    </source>
</evidence>
<evidence type="ECO:0000256" key="3">
    <source>
        <dbReference type="ARBA" id="ARBA00006663"/>
    </source>
</evidence>
<evidence type="ECO:0000256" key="9">
    <source>
        <dbReference type="ARBA" id="ARBA00023273"/>
    </source>
</evidence>
<accession>A0A091CPZ2</accession>
<reference evidence="13 14" key="1">
    <citation type="submission" date="2013-11" db="EMBL/GenBank/DDBJ databases">
        <title>The Damaraland mole rat (Fukomys damarensis) genome and evolution of African mole rats.</title>
        <authorList>
            <person name="Gladyshev V.N."/>
            <person name="Fang X."/>
        </authorList>
    </citation>
    <scope>NUCLEOTIDE SEQUENCE [LARGE SCALE GENOMIC DNA]</scope>
    <source>
        <tissue evidence="13">Liver</tissue>
    </source>
</reference>
<dbReference type="PANTHER" id="PTHR21501">
    <property type="entry name" value="PROTEIN FAM-161"/>
    <property type="match status" value="1"/>
</dbReference>
<evidence type="ECO:0000256" key="12">
    <source>
        <dbReference type="SAM" id="MobiDB-lite"/>
    </source>
</evidence>
<keyword evidence="4" id="KW-0963">Cytoplasm</keyword>
<evidence type="ECO:0000256" key="10">
    <source>
        <dbReference type="ARBA" id="ARBA00037165"/>
    </source>
</evidence>
<keyword evidence="14" id="KW-1185">Reference proteome</keyword>
<feature type="compositionally biased region" description="Basic and acidic residues" evidence="12">
    <location>
        <begin position="546"/>
        <end position="563"/>
    </location>
</feature>
<keyword evidence="5" id="KW-0970">Cilium biogenesis/degradation</keyword>
<dbReference type="Proteomes" id="UP000028990">
    <property type="component" value="Unassembled WGS sequence"/>
</dbReference>
<feature type="compositionally biased region" description="Acidic residues" evidence="12">
    <location>
        <begin position="587"/>
        <end position="597"/>
    </location>
</feature>
<feature type="region of interest" description="Disordered" evidence="12">
    <location>
        <begin position="378"/>
        <end position="399"/>
    </location>
</feature>
<evidence type="ECO:0000256" key="11">
    <source>
        <dbReference type="ARBA" id="ARBA00039949"/>
    </source>
</evidence>
<evidence type="ECO:0000313" key="14">
    <source>
        <dbReference type="Proteomes" id="UP000028990"/>
    </source>
</evidence>
<comment type="similarity">
    <text evidence="3">Belongs to the FAM161 family.</text>
</comment>
<keyword evidence="7" id="KW-0969">Cilium</keyword>
<feature type="region of interest" description="Disordered" evidence="12">
    <location>
        <begin position="282"/>
        <end position="337"/>
    </location>
</feature>
<dbReference type="PANTHER" id="PTHR21501:SF3">
    <property type="entry name" value="PROTEIN FAM161A"/>
    <property type="match status" value="1"/>
</dbReference>
<organism evidence="13 14">
    <name type="scientific">Fukomys damarensis</name>
    <name type="common">Damaraland mole rat</name>
    <name type="synonym">Cryptomys damarensis</name>
    <dbReference type="NCBI Taxonomy" id="885580"/>
    <lineage>
        <taxon>Eukaryota</taxon>
        <taxon>Metazoa</taxon>
        <taxon>Chordata</taxon>
        <taxon>Craniata</taxon>
        <taxon>Vertebrata</taxon>
        <taxon>Euteleostomi</taxon>
        <taxon>Mammalia</taxon>
        <taxon>Eutheria</taxon>
        <taxon>Euarchontoglires</taxon>
        <taxon>Glires</taxon>
        <taxon>Rodentia</taxon>
        <taxon>Hystricomorpha</taxon>
        <taxon>Bathyergidae</taxon>
        <taxon>Fukomys</taxon>
    </lineage>
</organism>
<evidence type="ECO:0000256" key="8">
    <source>
        <dbReference type="ARBA" id="ARBA00023212"/>
    </source>
</evidence>
<dbReference type="AlphaFoldDB" id="A0A091CPZ2"/>
<proteinExistence type="inferred from homology"/>
<evidence type="ECO:0000256" key="7">
    <source>
        <dbReference type="ARBA" id="ARBA00023069"/>
    </source>
</evidence>
<dbReference type="Pfam" id="PF10595">
    <property type="entry name" value="FAM161A_B"/>
    <property type="match status" value="1"/>
</dbReference>
<comment type="function">
    <text evidence="10">Involved in ciliogenesis.</text>
</comment>
<name>A0A091CPZ2_FUKDA</name>